<dbReference type="EMBL" id="JAIWYP010000010">
    <property type="protein sequence ID" value="KAH3752031.1"/>
    <property type="molecule type" value="Genomic_DNA"/>
</dbReference>
<evidence type="ECO:0000313" key="1">
    <source>
        <dbReference type="EMBL" id="KAH3752031.1"/>
    </source>
</evidence>
<gene>
    <name evidence="1" type="ORF">DPMN_186639</name>
</gene>
<protein>
    <submittedName>
        <fullName evidence="1">Uncharacterized protein</fullName>
    </submittedName>
</protein>
<dbReference type="Proteomes" id="UP000828390">
    <property type="component" value="Unassembled WGS sequence"/>
</dbReference>
<keyword evidence="2" id="KW-1185">Reference proteome</keyword>
<name>A0A9D4DMJ1_DREPO</name>
<comment type="caution">
    <text evidence="1">The sequence shown here is derived from an EMBL/GenBank/DDBJ whole genome shotgun (WGS) entry which is preliminary data.</text>
</comment>
<proteinExistence type="predicted"/>
<evidence type="ECO:0000313" key="2">
    <source>
        <dbReference type="Proteomes" id="UP000828390"/>
    </source>
</evidence>
<reference evidence="1" key="2">
    <citation type="submission" date="2020-11" db="EMBL/GenBank/DDBJ databases">
        <authorList>
            <person name="McCartney M.A."/>
            <person name="Auch B."/>
            <person name="Kono T."/>
            <person name="Mallez S."/>
            <person name="Becker A."/>
            <person name="Gohl D.M."/>
            <person name="Silverstein K.A.T."/>
            <person name="Koren S."/>
            <person name="Bechman K.B."/>
            <person name="Herman A."/>
            <person name="Abrahante J.E."/>
            <person name="Garbe J."/>
        </authorList>
    </citation>
    <scope>NUCLEOTIDE SEQUENCE</scope>
    <source>
        <strain evidence="1">Duluth1</strain>
        <tissue evidence="1">Whole animal</tissue>
    </source>
</reference>
<sequence>MQGAWVAYNQEVNGINKILQKFENRLAVEPNVNSTDLQVLEHELALFKVWRD</sequence>
<dbReference type="AlphaFoldDB" id="A0A9D4DMJ1"/>
<organism evidence="1 2">
    <name type="scientific">Dreissena polymorpha</name>
    <name type="common">Zebra mussel</name>
    <name type="synonym">Mytilus polymorpha</name>
    <dbReference type="NCBI Taxonomy" id="45954"/>
    <lineage>
        <taxon>Eukaryota</taxon>
        <taxon>Metazoa</taxon>
        <taxon>Spiralia</taxon>
        <taxon>Lophotrochozoa</taxon>
        <taxon>Mollusca</taxon>
        <taxon>Bivalvia</taxon>
        <taxon>Autobranchia</taxon>
        <taxon>Heteroconchia</taxon>
        <taxon>Euheterodonta</taxon>
        <taxon>Imparidentia</taxon>
        <taxon>Neoheterodontei</taxon>
        <taxon>Myida</taxon>
        <taxon>Dreissenoidea</taxon>
        <taxon>Dreissenidae</taxon>
        <taxon>Dreissena</taxon>
    </lineage>
</organism>
<accession>A0A9D4DMJ1</accession>
<reference evidence="1" key="1">
    <citation type="journal article" date="2019" name="bioRxiv">
        <title>The Genome of the Zebra Mussel, Dreissena polymorpha: A Resource for Invasive Species Research.</title>
        <authorList>
            <person name="McCartney M.A."/>
            <person name="Auch B."/>
            <person name="Kono T."/>
            <person name="Mallez S."/>
            <person name="Zhang Y."/>
            <person name="Obille A."/>
            <person name="Becker A."/>
            <person name="Abrahante J.E."/>
            <person name="Garbe J."/>
            <person name="Badalamenti J.P."/>
            <person name="Herman A."/>
            <person name="Mangelson H."/>
            <person name="Liachko I."/>
            <person name="Sullivan S."/>
            <person name="Sone E.D."/>
            <person name="Koren S."/>
            <person name="Silverstein K.A.T."/>
            <person name="Beckman K.B."/>
            <person name="Gohl D.M."/>
        </authorList>
    </citation>
    <scope>NUCLEOTIDE SEQUENCE</scope>
    <source>
        <strain evidence="1">Duluth1</strain>
        <tissue evidence="1">Whole animal</tissue>
    </source>
</reference>